<proteinExistence type="predicted"/>
<comment type="pathway">
    <text evidence="1">Protein modification; protein ubiquitination.</text>
</comment>
<name>A0A9P1E912_CUSEU</name>
<evidence type="ECO:0000313" key="4">
    <source>
        <dbReference type="Proteomes" id="UP001152484"/>
    </source>
</evidence>
<dbReference type="InterPro" id="IPR011989">
    <property type="entry name" value="ARM-like"/>
</dbReference>
<comment type="caution">
    <text evidence="3">The sequence shown here is derived from an EMBL/GenBank/DDBJ whole genome shotgun (WGS) entry which is preliminary data.</text>
</comment>
<dbReference type="Gene3D" id="3.30.710.10">
    <property type="entry name" value="Potassium Channel Kv1.1, Chain A"/>
    <property type="match status" value="2"/>
</dbReference>
<feature type="domain" description="BTB" evidence="2">
    <location>
        <begin position="820"/>
        <end position="901"/>
    </location>
</feature>
<dbReference type="PROSITE" id="PS50097">
    <property type="entry name" value="BTB"/>
    <property type="match status" value="1"/>
</dbReference>
<dbReference type="InterPro" id="IPR059007">
    <property type="entry name" value="ARM_At1g04390"/>
</dbReference>
<dbReference type="Gene3D" id="1.25.10.10">
    <property type="entry name" value="Leucine-rich Repeat Variant"/>
    <property type="match status" value="1"/>
</dbReference>
<dbReference type="OrthoDB" id="418748at2759"/>
<accession>A0A9P1E912</accession>
<dbReference type="PANTHER" id="PTHR35918:SF1">
    <property type="entry name" value="BTB DOMAIN-CONTAINING PROTEIN"/>
    <property type="match status" value="1"/>
</dbReference>
<keyword evidence="4" id="KW-1185">Reference proteome</keyword>
<dbReference type="PANTHER" id="PTHR35918">
    <property type="entry name" value="OS06G0674800 PROTEIN"/>
    <property type="match status" value="1"/>
</dbReference>
<sequence length="1015" mass="115054">MRSSSSKQGSDNNRSVRGHLLTLHQRLQHALGLGSGYHEGAGRKWNFTDFDKQRLAIRSIDSYLDFLSSETLKHPFVKDSIPNMFGALGSILESKSESVLILASAVAVKIVCDLPSFMVVSHAADLVLPLSSLLFYHQSQVSLSSATALNVILSNLSSKRENEVWDIFKQRNVIAEILKILKGFSTVEISNERFEKMASLLSKILQRWPPSRLYVYTDTKLLDLLDTLTVSPKASIQSSLLQIYSAIALCRNGAMKVLENGDSLLKMMVDNMDISKPESIQMEAFNLAQCLMMSEQECATVIKICGEPVVIAILAGMARMRKFYLSIKEKKKQMPILVKTCNLALIARWAGEHHHYFWKAGICEVLLRLFMDNFSKDYHSFQSLPLREKIGIIQSNEALETNFCLPLRPYVWDILGHLATNCDEGCNPVMHGHEACLKTLVLCACLGFVDSMSVTYQTSEDSCAHEPVSRAVLMMVFSPWKYLAKQTRYILSEVLASNLKHNVNHLLNILRTRSSGNEVVMPSNLQVLISLTSLTCYSGLKGYKKHIIKDKGIKALLNFISWWVFNPLHVKRSHLSPHTHDPFRVRACCWGHSAEWEGEEMLLLLGLWCLAELVGQSGSYVALPKYLKGANGAQFVEELQHICSKSSSPGSRMYAAYILRRFGLWGFPNKFGQRIRKAFDNKDLMPDLELTHWCHSSFHVHGVILSVRCPSLLPSKQPATEKPHFGSFSKWDVETCERSMKKVRLSAHADHQILTKLLEYVYSGYFQSGKDLFKNLKSYANYCNLDPLQKMLDGIRPKWGDTLPKFDLTCALGRDGYEFSDIILEANAPSLTGWRCNVCCSLAPHYHLHKVILRSSCNYFHSLFRSGMQESYLQTLKVSMSWESLVKLVNWFYSGELTRPISGCLWDSLDVEKKLKEVRPYVELYWLADYWLIDGDLREDCFSVVVSSLDSCRELSIKIMQFAADLSEWKLVKVAVEYAAPSYHLMRSSSELDALDGELVEMIRAASVRLFQEKS</sequence>
<dbReference type="AlphaFoldDB" id="A0A9P1E912"/>
<dbReference type="Proteomes" id="UP001152484">
    <property type="component" value="Unassembled WGS sequence"/>
</dbReference>
<dbReference type="SUPFAM" id="SSF48371">
    <property type="entry name" value="ARM repeat"/>
    <property type="match status" value="1"/>
</dbReference>
<evidence type="ECO:0000259" key="2">
    <source>
        <dbReference type="PROSITE" id="PS50097"/>
    </source>
</evidence>
<dbReference type="CDD" id="cd18186">
    <property type="entry name" value="BTB_POZ_ZBTB_KLHL-like"/>
    <property type="match status" value="1"/>
</dbReference>
<dbReference type="SUPFAM" id="SSF54695">
    <property type="entry name" value="POZ domain"/>
    <property type="match status" value="1"/>
</dbReference>
<dbReference type="Pfam" id="PF26522">
    <property type="entry name" value="ARM_6"/>
    <property type="match status" value="1"/>
</dbReference>
<dbReference type="EMBL" id="CAMAPE010000019">
    <property type="protein sequence ID" value="CAH9087185.1"/>
    <property type="molecule type" value="Genomic_DNA"/>
</dbReference>
<dbReference type="InterPro" id="IPR044953">
    <property type="entry name" value="At1g04390-like"/>
</dbReference>
<dbReference type="InterPro" id="IPR000210">
    <property type="entry name" value="BTB/POZ_dom"/>
</dbReference>
<dbReference type="InterPro" id="IPR016024">
    <property type="entry name" value="ARM-type_fold"/>
</dbReference>
<evidence type="ECO:0000313" key="3">
    <source>
        <dbReference type="EMBL" id="CAH9087185.1"/>
    </source>
</evidence>
<dbReference type="InterPro" id="IPR011333">
    <property type="entry name" value="SKP1/BTB/POZ_sf"/>
</dbReference>
<organism evidence="3 4">
    <name type="scientific">Cuscuta europaea</name>
    <name type="common">European dodder</name>
    <dbReference type="NCBI Taxonomy" id="41803"/>
    <lineage>
        <taxon>Eukaryota</taxon>
        <taxon>Viridiplantae</taxon>
        <taxon>Streptophyta</taxon>
        <taxon>Embryophyta</taxon>
        <taxon>Tracheophyta</taxon>
        <taxon>Spermatophyta</taxon>
        <taxon>Magnoliopsida</taxon>
        <taxon>eudicotyledons</taxon>
        <taxon>Gunneridae</taxon>
        <taxon>Pentapetalae</taxon>
        <taxon>asterids</taxon>
        <taxon>lamiids</taxon>
        <taxon>Solanales</taxon>
        <taxon>Convolvulaceae</taxon>
        <taxon>Cuscuteae</taxon>
        <taxon>Cuscuta</taxon>
        <taxon>Cuscuta subgen. Cuscuta</taxon>
    </lineage>
</organism>
<gene>
    <name evidence="3" type="ORF">CEURO_LOCUS9959</name>
</gene>
<evidence type="ECO:0000256" key="1">
    <source>
        <dbReference type="ARBA" id="ARBA00004906"/>
    </source>
</evidence>
<dbReference type="Pfam" id="PF00651">
    <property type="entry name" value="BTB"/>
    <property type="match status" value="1"/>
</dbReference>
<protein>
    <recommendedName>
        <fullName evidence="2">BTB domain-containing protein</fullName>
    </recommendedName>
</protein>
<reference evidence="3" key="1">
    <citation type="submission" date="2022-07" db="EMBL/GenBank/DDBJ databases">
        <authorList>
            <person name="Macas J."/>
            <person name="Novak P."/>
            <person name="Neumann P."/>
        </authorList>
    </citation>
    <scope>NUCLEOTIDE SEQUENCE</scope>
</reference>